<evidence type="ECO:0008006" key="5">
    <source>
        <dbReference type="Google" id="ProtNLM"/>
    </source>
</evidence>
<dbReference type="OrthoDB" id="9798761at2"/>
<evidence type="ECO:0000313" key="4">
    <source>
        <dbReference type="Proteomes" id="UP000189475"/>
    </source>
</evidence>
<dbReference type="Proteomes" id="UP000189475">
    <property type="component" value="Unassembled WGS sequence"/>
</dbReference>
<dbReference type="Pfam" id="PF03235">
    <property type="entry name" value="GmrSD_N"/>
    <property type="match status" value="1"/>
</dbReference>
<reference evidence="3 4" key="1">
    <citation type="submission" date="2017-02" db="EMBL/GenBank/DDBJ databases">
        <authorList>
            <person name="Peterson S.W."/>
        </authorList>
    </citation>
    <scope>NUCLEOTIDE SEQUENCE [LARGE SCALE GENOMIC DNA]</scope>
    <source>
        <strain evidence="3 4">CECT 9027</strain>
    </source>
</reference>
<dbReference type="RefSeq" id="WP_159439108.1">
    <property type="nucleotide sequence ID" value="NZ_AP024887.1"/>
</dbReference>
<gene>
    <name evidence="3" type="ORF">VPAL9027_01371</name>
</gene>
<proteinExistence type="predicted"/>
<dbReference type="AlphaFoldDB" id="A0A1R4B3C2"/>
<dbReference type="EMBL" id="FUFT01000002">
    <property type="protein sequence ID" value="SJL83405.1"/>
    <property type="molecule type" value="Genomic_DNA"/>
</dbReference>
<feature type="domain" description="GmrSD restriction endonucleases C-terminal" evidence="2">
    <location>
        <begin position="440"/>
        <end position="572"/>
    </location>
</feature>
<accession>A0A1R4B3C2</accession>
<dbReference type="PANTHER" id="PTHR35149:SF1">
    <property type="entry name" value="DUF5655 DOMAIN-CONTAINING PROTEIN"/>
    <property type="match status" value="1"/>
</dbReference>
<dbReference type="STRING" id="1918946.VPAL9027_01371"/>
<evidence type="ECO:0000259" key="2">
    <source>
        <dbReference type="Pfam" id="PF07510"/>
    </source>
</evidence>
<organism evidence="3 4">
    <name type="scientific">Vibrio palustris</name>
    <dbReference type="NCBI Taxonomy" id="1918946"/>
    <lineage>
        <taxon>Bacteria</taxon>
        <taxon>Pseudomonadati</taxon>
        <taxon>Pseudomonadota</taxon>
        <taxon>Gammaproteobacteria</taxon>
        <taxon>Vibrionales</taxon>
        <taxon>Vibrionaceae</taxon>
        <taxon>Vibrio</taxon>
    </lineage>
</organism>
<evidence type="ECO:0000313" key="3">
    <source>
        <dbReference type="EMBL" id="SJL83405.1"/>
    </source>
</evidence>
<evidence type="ECO:0000259" key="1">
    <source>
        <dbReference type="Pfam" id="PF03235"/>
    </source>
</evidence>
<protein>
    <recommendedName>
        <fullName evidence="5">DUF262 domain-containing protein</fullName>
    </recommendedName>
</protein>
<keyword evidence="4" id="KW-1185">Reference proteome</keyword>
<name>A0A1R4B3C2_9VIBR</name>
<dbReference type="Pfam" id="PF07510">
    <property type="entry name" value="GmrSD_C"/>
    <property type="match status" value="1"/>
</dbReference>
<sequence length="587" mass="67947">MKITPESKSLEKILSGFETSYYVPDYQRDYSWSSDEVETLWEDVTNSYEQSSEYFMGTVVLKKHSGSEDEFDIVDGQQRLATFSILFSVISAISECFSYNVNLFSDVARNDENKKIAKKIESIASSRLLEVSEPDNYFLKLNKKNDICFQNIIRNRDKVLLTEDEIKVNRTDKRLIKTQKTFYKLIWDSIKGEGALEYLKNLLIHIVKKLKFITIEVENDYDAFLLFESLNSKGMDLSVSDLVKNKILMKWNDSVNNDNSDCLLESWDLMISNIEASRINPVDFLRIYWEAIQGINTTKKELYKYVSNYVDLCDSGKLTIFTKDLLDQSEALSIYASKDLIFPTSNHKRELYLKAFGDINSLKYTTCLPLIMYCSKVKPELLDCASQLSLSFLFRWITIGGYSVGGAKKVFDTVIKNLKEGKSAKSAFMPFFSYEEKIGDAEFKQLIAQFKTQDNSISKYIWSKYELNGNNNEKIPNYSEIHLEHIIPQSPLKWEGERKFELPQGTVIKDWIYNIGNMTLLNKKLNQKEQNDVFSNKKDSYSKSSFIETKTISLKEDWQVKDILNRAKALSDVAERIWPLSIDLVTE</sequence>
<dbReference type="InterPro" id="IPR004919">
    <property type="entry name" value="GmrSD_N"/>
</dbReference>
<dbReference type="InterPro" id="IPR011089">
    <property type="entry name" value="GmrSD_C"/>
</dbReference>
<feature type="domain" description="GmrSD restriction endonucleases N-terminal" evidence="1">
    <location>
        <begin position="10"/>
        <end position="247"/>
    </location>
</feature>
<dbReference type="PANTHER" id="PTHR35149">
    <property type="entry name" value="SLL5132 PROTEIN"/>
    <property type="match status" value="1"/>
</dbReference>